<reference evidence="2" key="1">
    <citation type="submission" date="2021-06" db="EMBL/GenBank/DDBJ databases">
        <authorList>
            <person name="Kallberg Y."/>
            <person name="Tangrot J."/>
            <person name="Rosling A."/>
        </authorList>
    </citation>
    <scope>NUCLEOTIDE SEQUENCE</scope>
    <source>
        <strain evidence="2">CL551</strain>
    </source>
</reference>
<dbReference type="OrthoDB" id="2370938at2759"/>
<name>A0A9N9EN84_9GLOM</name>
<sequence>VTYPTKEMSSEPTESQIIVAIEEFFKDTGTWSLIKFLQYRKEVDDFTYSKRREHRLYKSALKALSGDQAEICLLNFEVGEGELRLPSDAFVPSVEEKFSETVKNFWILIDKERFKHEIENIKLDYTKRVLSDTNNETHQIRTIVTDNAIKTLKHALEGDESNKERKKSVSVKEERAHCPDTSSTIPPSQPPELTNSGYTTPLPRSPTSNDSLIDPPMLVDRINNPFLDEDEVDDILVIDDVDDLCFMNGNPADDYKIEGTNVSYLFRKYQNNSRNIAKTEGLFVESNVHEILSLSSIFLLIPDSHSRNMIDIFGSPLLDEIHQQIMPTPQIALDSECEAKFRDAIRRVTKESLSHATDWLMAELTNNKPLKDNMGFVILDCIRSLPLTRIKNDPSEMTLVTNYLDHIMRGMLHDPNRHIVEWPNTGFDESKARKSEGRSKQPDFVVSVIHQLQTCGVIFVGEVSPPSEKNNVYKNCKDIIRVGIFMKDCLDSSIERGADLKVLGFQCVDYRMDFYMMDLFQGMYMVHIGQVCIPSSIKEMNLFVNEIETLLRVREIFCKSFGTLYSKLCNPSPPSPKELSNM</sequence>
<evidence type="ECO:0000313" key="2">
    <source>
        <dbReference type="EMBL" id="CAG8678446.1"/>
    </source>
</evidence>
<feature type="compositionally biased region" description="Polar residues" evidence="1">
    <location>
        <begin position="180"/>
        <end position="199"/>
    </location>
</feature>
<proteinExistence type="predicted"/>
<accession>A0A9N9EN84</accession>
<feature type="non-terminal residue" evidence="2">
    <location>
        <position position="1"/>
    </location>
</feature>
<dbReference type="Proteomes" id="UP000789342">
    <property type="component" value="Unassembled WGS sequence"/>
</dbReference>
<keyword evidence="3" id="KW-1185">Reference proteome</keyword>
<dbReference type="AlphaFoldDB" id="A0A9N9EN84"/>
<feature type="non-terminal residue" evidence="2">
    <location>
        <position position="582"/>
    </location>
</feature>
<evidence type="ECO:0000313" key="3">
    <source>
        <dbReference type="Proteomes" id="UP000789342"/>
    </source>
</evidence>
<gene>
    <name evidence="2" type="ORF">AMORRO_LOCUS11139</name>
</gene>
<dbReference type="EMBL" id="CAJVPV010013508">
    <property type="protein sequence ID" value="CAG8678446.1"/>
    <property type="molecule type" value="Genomic_DNA"/>
</dbReference>
<organism evidence="2 3">
    <name type="scientific">Acaulospora morrowiae</name>
    <dbReference type="NCBI Taxonomy" id="94023"/>
    <lineage>
        <taxon>Eukaryota</taxon>
        <taxon>Fungi</taxon>
        <taxon>Fungi incertae sedis</taxon>
        <taxon>Mucoromycota</taxon>
        <taxon>Glomeromycotina</taxon>
        <taxon>Glomeromycetes</taxon>
        <taxon>Diversisporales</taxon>
        <taxon>Acaulosporaceae</taxon>
        <taxon>Acaulospora</taxon>
    </lineage>
</organism>
<protein>
    <submittedName>
        <fullName evidence="2">3463_t:CDS:1</fullName>
    </submittedName>
</protein>
<comment type="caution">
    <text evidence="2">The sequence shown here is derived from an EMBL/GenBank/DDBJ whole genome shotgun (WGS) entry which is preliminary data.</text>
</comment>
<feature type="region of interest" description="Disordered" evidence="1">
    <location>
        <begin position="155"/>
        <end position="215"/>
    </location>
</feature>
<evidence type="ECO:0000256" key="1">
    <source>
        <dbReference type="SAM" id="MobiDB-lite"/>
    </source>
</evidence>